<proteinExistence type="inferred from homology"/>
<comment type="caution">
    <text evidence="11">The sequence shown here is derived from an EMBL/GenBank/DDBJ whole genome shotgun (WGS) entry which is preliminary data.</text>
</comment>
<evidence type="ECO:0000256" key="4">
    <source>
        <dbReference type="ARBA" id="ARBA00022723"/>
    </source>
</evidence>
<comment type="similarity">
    <text evidence="1">In the N-terminal section; belongs to the CRISPR-associated nuclease Cas3-HD family.</text>
</comment>
<sequence>MVGVLFGEGFVSDDVFECRIWGKSEGLPPGVSHYPLLCHLIDTAVMADVLWDVYLNRAQRRLIAAGLGVGEDEARRVVALWAGLHDIGKAIPGWQAYRADLAEALHGGGFPGVPAVDAEAVGRHEAASQLLGPSLLAGLGWPVTGGARDGLPGVVAGQILGGHHGRFREPTVPGAVADPVPFWPGLGVGRWQSEREAVARVLAEITGAPPLGALDGRATVPAAAITVVTGLIVLADWLVSQEHHLARRARRVPAVLDSAAAHAWAKASRQQARSLVEEAGLEVPVLTGSAVSFTDMFGYIPITTPNLLQQSIATYLPGMLADAAGLTLVTAPTGDGKTEAALYAASLMGCAAGTHGIYLALPTQATTDQIHGRLVDWATANLPSAVTRLHGSSWMHQPDGEAEPRVIHGDTGQSVEATRWLLQSNRHGLLAHLAAGTIDQALLGMLPLKYGQLRHLGLSGKTLIIDEAHSYDAFTHALLLRLLEWCGAWQVPVVVLSATLTGDTAAGLVNAYRSGAGHTRPAKIEPAYPGWSFTDATTGQTCTPPVPVGTSRGRNLHIRLAPTRLGAPREQAIIRELGQLAEHGGCAAVICTTVAQAQATYRALAAAGTSTELHLLHARLPAHQRAANTQAAEIAFGRVNKPTTHRPARGVIVATQVIEQSLDLDFDLIISDLAPLALLLQRAGRAFRHGPEVWAAAGLTRPAWAGTEPRMTVLSPLTAQGAADFHPGPWGDVYPESLLHRTHEILDQHTGPINIPGDVQRLVNAVYDPVFASRTPDALFNADRNRIADDAARAAIARLVLVPAPGRTRTANLHRLTDSNADPDLITTRLGADSVHLVPTFTSKTGQPFLDPENTVELPLTGDTTDGRFSRAQVRQIMNYAVPMRAGAWLTQLTPDQQPPTTWAREPRLKRLVLLPHHPTPSGYEAPPIGGRHLHLHPVLGIVEAR</sequence>
<dbReference type="Gene3D" id="3.40.50.300">
    <property type="entry name" value="P-loop containing nucleotide triphosphate hydrolases"/>
    <property type="match status" value="2"/>
</dbReference>
<keyword evidence="3" id="KW-0540">Nuclease</keyword>
<dbReference type="Pfam" id="PF22590">
    <property type="entry name" value="Cas3-like_C_2"/>
    <property type="match status" value="1"/>
</dbReference>
<dbReference type="EMBL" id="BAAAYL010000003">
    <property type="protein sequence ID" value="GAA3381011.1"/>
    <property type="molecule type" value="Genomic_DNA"/>
</dbReference>
<dbReference type="NCBIfam" id="TIGR01587">
    <property type="entry name" value="cas3_core"/>
    <property type="match status" value="1"/>
</dbReference>
<evidence type="ECO:0000256" key="7">
    <source>
        <dbReference type="ARBA" id="ARBA00022806"/>
    </source>
</evidence>
<keyword evidence="13" id="KW-1185">Reference proteome</keyword>
<dbReference type="InterPro" id="IPR014001">
    <property type="entry name" value="Helicase_ATP-bd"/>
</dbReference>
<evidence type="ECO:0000256" key="2">
    <source>
        <dbReference type="ARBA" id="ARBA00009046"/>
    </source>
</evidence>
<dbReference type="NCBIfam" id="TIGR01596">
    <property type="entry name" value="cas3_HD"/>
    <property type="match status" value="1"/>
</dbReference>
<dbReference type="InterPro" id="IPR027417">
    <property type="entry name" value="P-loop_NTPase"/>
</dbReference>
<evidence type="ECO:0000259" key="10">
    <source>
        <dbReference type="PROSITE" id="PS51643"/>
    </source>
</evidence>
<dbReference type="CDD" id="cd09641">
    <property type="entry name" value="Cas3''_I"/>
    <property type="match status" value="1"/>
</dbReference>
<dbReference type="InterPro" id="IPR006474">
    <property type="entry name" value="Helicase_Cas3_CRISPR-ass_core"/>
</dbReference>
<dbReference type="Gene3D" id="1.10.3210.30">
    <property type="match status" value="1"/>
</dbReference>
<protein>
    <recommendedName>
        <fullName evidence="10">HD Cas3-type domain-containing protein</fullName>
    </recommendedName>
</protein>
<evidence type="ECO:0000256" key="8">
    <source>
        <dbReference type="ARBA" id="ARBA00022840"/>
    </source>
</evidence>
<dbReference type="InterPro" id="IPR011545">
    <property type="entry name" value="DEAD/DEAH_box_helicase_dom"/>
</dbReference>
<dbReference type="Proteomes" id="UP001499990">
    <property type="component" value="Unassembled WGS sequence"/>
</dbReference>
<dbReference type="EMBL" id="BAAAYL010000003">
    <property type="protein sequence ID" value="GAA3380944.1"/>
    <property type="molecule type" value="Genomic_DNA"/>
</dbReference>
<keyword evidence="8" id="KW-0067">ATP-binding</keyword>
<reference evidence="11" key="1">
    <citation type="journal article" date="2014" name="Int. J. Syst. Evol. Microbiol.">
        <title>Complete genome of a new Firmicutes species belonging to the dominant human colonic microbiota ('Ruminococcus bicirculans') reveals two chromosomes and a selective capacity to utilize plant glucans.</title>
        <authorList>
            <consortium name="NISC Comparative Sequencing Program"/>
            <person name="Wegmann U."/>
            <person name="Louis P."/>
            <person name="Goesmann A."/>
            <person name="Henrissat B."/>
            <person name="Duncan S.H."/>
            <person name="Flint H.J."/>
        </authorList>
    </citation>
    <scope>NUCLEOTIDE SEQUENCE</scope>
    <source>
        <strain evidence="11">JCM 9651</strain>
    </source>
</reference>
<reference evidence="11" key="3">
    <citation type="submission" date="2023-12" db="EMBL/GenBank/DDBJ databases">
        <authorList>
            <person name="Sun Q."/>
            <person name="Inoue M."/>
        </authorList>
    </citation>
    <scope>NUCLEOTIDE SEQUENCE</scope>
    <source>
        <strain evidence="11">JCM 9651</strain>
    </source>
</reference>
<evidence type="ECO:0000256" key="3">
    <source>
        <dbReference type="ARBA" id="ARBA00022722"/>
    </source>
</evidence>
<comment type="similarity">
    <text evidence="2">In the central section; belongs to the CRISPR-associated helicase Cas3 family.</text>
</comment>
<accession>A0ABP6SNN5</accession>
<dbReference type="SMART" id="SM00487">
    <property type="entry name" value="DEXDc"/>
    <property type="match status" value="1"/>
</dbReference>
<evidence type="ECO:0000256" key="9">
    <source>
        <dbReference type="ARBA" id="ARBA00023118"/>
    </source>
</evidence>
<dbReference type="SUPFAM" id="SSF52540">
    <property type="entry name" value="P-loop containing nucleoside triphosphate hydrolases"/>
    <property type="match status" value="1"/>
</dbReference>
<evidence type="ECO:0000256" key="1">
    <source>
        <dbReference type="ARBA" id="ARBA00006847"/>
    </source>
</evidence>
<keyword evidence="5" id="KW-0547">Nucleotide-binding</keyword>
<dbReference type="InterPro" id="IPR050547">
    <property type="entry name" value="DEAD_box_RNA_helicases"/>
</dbReference>
<keyword evidence="7" id="KW-0347">Helicase</keyword>
<dbReference type="Pfam" id="PF00270">
    <property type="entry name" value="DEAD"/>
    <property type="match status" value="1"/>
</dbReference>
<gene>
    <name evidence="11" type="ORF">GCM10020367_70260</name>
    <name evidence="12" type="ORF">GCM10020367_70590</name>
</gene>
<dbReference type="PANTHER" id="PTHR47963">
    <property type="entry name" value="DEAD-BOX ATP-DEPENDENT RNA HELICASE 47, MITOCHONDRIAL"/>
    <property type="match status" value="1"/>
</dbReference>
<reference evidence="13" key="2">
    <citation type="journal article" date="2019" name="Int. J. Syst. Evol. Microbiol.">
        <title>The Global Catalogue of Microorganisms (GCM) 10K type strain sequencing project: providing services to taxonomists for standard genome sequencing and annotation.</title>
        <authorList>
            <consortium name="The Broad Institute Genomics Platform"/>
            <consortium name="The Broad Institute Genome Sequencing Center for Infectious Disease"/>
            <person name="Wu L."/>
            <person name="Ma J."/>
        </authorList>
    </citation>
    <scope>NUCLEOTIDE SEQUENCE [LARGE SCALE GENOMIC DNA]</scope>
    <source>
        <strain evidence="13">JCM 9651</strain>
    </source>
</reference>
<dbReference type="InterPro" id="IPR054712">
    <property type="entry name" value="Cas3-like_dom"/>
</dbReference>
<dbReference type="PANTHER" id="PTHR47963:SF9">
    <property type="entry name" value="CRISPR-ASSOCIATED ENDONUCLEASE_HELICASE CAS3"/>
    <property type="match status" value="1"/>
</dbReference>
<dbReference type="Pfam" id="PF18019">
    <property type="entry name" value="Cas3_HD"/>
    <property type="match status" value="1"/>
</dbReference>
<keyword evidence="9" id="KW-0051">Antiviral defense</keyword>
<evidence type="ECO:0000256" key="6">
    <source>
        <dbReference type="ARBA" id="ARBA00022801"/>
    </source>
</evidence>
<name>A0ABP6SNN5_9ACTN</name>
<feature type="domain" description="HD Cas3-type" evidence="10">
    <location>
        <begin position="29"/>
        <end position="238"/>
    </location>
</feature>
<evidence type="ECO:0000313" key="13">
    <source>
        <dbReference type="Proteomes" id="UP001499990"/>
    </source>
</evidence>
<dbReference type="InterPro" id="IPR006483">
    <property type="entry name" value="CRISPR-assoc_Cas3_HD"/>
</dbReference>
<dbReference type="PROSITE" id="PS51643">
    <property type="entry name" value="HD_CAS3"/>
    <property type="match status" value="1"/>
</dbReference>
<evidence type="ECO:0000256" key="5">
    <source>
        <dbReference type="ARBA" id="ARBA00022741"/>
    </source>
</evidence>
<dbReference type="InterPro" id="IPR038257">
    <property type="entry name" value="CRISPR-assoc_Cas3_HD_sf"/>
</dbReference>
<keyword evidence="6" id="KW-0378">Hydrolase</keyword>
<organism evidence="11 13">
    <name type="scientific">Streptomyces sannanensis</name>
    <dbReference type="NCBI Taxonomy" id="285536"/>
    <lineage>
        <taxon>Bacteria</taxon>
        <taxon>Bacillati</taxon>
        <taxon>Actinomycetota</taxon>
        <taxon>Actinomycetes</taxon>
        <taxon>Kitasatosporales</taxon>
        <taxon>Streptomycetaceae</taxon>
        <taxon>Streptomyces</taxon>
    </lineage>
</organism>
<keyword evidence="4" id="KW-0479">Metal-binding</keyword>
<evidence type="ECO:0000313" key="12">
    <source>
        <dbReference type="EMBL" id="GAA3381011.1"/>
    </source>
</evidence>
<evidence type="ECO:0000313" key="11">
    <source>
        <dbReference type="EMBL" id="GAA3380944.1"/>
    </source>
</evidence>